<dbReference type="InterPro" id="IPR020449">
    <property type="entry name" value="Tscrpt_reg_AraC-type_HTH"/>
</dbReference>
<dbReference type="PANTHER" id="PTHR47894">
    <property type="entry name" value="HTH-TYPE TRANSCRIPTIONAL REGULATOR GADX"/>
    <property type="match status" value="1"/>
</dbReference>
<dbReference type="PROSITE" id="PS00041">
    <property type="entry name" value="HTH_ARAC_FAMILY_1"/>
    <property type="match status" value="1"/>
</dbReference>
<dbReference type="Pfam" id="PF12833">
    <property type="entry name" value="HTH_18"/>
    <property type="match status" value="1"/>
</dbReference>
<evidence type="ECO:0000256" key="3">
    <source>
        <dbReference type="ARBA" id="ARBA00023163"/>
    </source>
</evidence>
<dbReference type="InterPro" id="IPR018060">
    <property type="entry name" value="HTH_AraC"/>
</dbReference>
<dbReference type="AlphaFoldDB" id="A0A1I2I826"/>
<evidence type="ECO:0000259" key="4">
    <source>
        <dbReference type="PROSITE" id="PS01124"/>
    </source>
</evidence>
<dbReference type="InterPro" id="IPR009057">
    <property type="entry name" value="Homeodomain-like_sf"/>
</dbReference>
<name>A0A1I2I826_9GAMM</name>
<dbReference type="SUPFAM" id="SSF46689">
    <property type="entry name" value="Homeodomain-like"/>
    <property type="match status" value="1"/>
</dbReference>
<dbReference type="PANTHER" id="PTHR47894:SF1">
    <property type="entry name" value="HTH-TYPE TRANSCRIPTIONAL REGULATOR VQSM"/>
    <property type="match status" value="1"/>
</dbReference>
<evidence type="ECO:0000313" key="6">
    <source>
        <dbReference type="Proteomes" id="UP000199771"/>
    </source>
</evidence>
<dbReference type="Pfam" id="PF12625">
    <property type="entry name" value="Arabinose_bd"/>
    <property type="match status" value="1"/>
</dbReference>
<dbReference type="GO" id="GO:0000976">
    <property type="term" value="F:transcription cis-regulatory region binding"/>
    <property type="evidence" value="ECO:0007669"/>
    <property type="project" value="TreeGrafter"/>
</dbReference>
<feature type="domain" description="HTH araC/xylS-type" evidence="4">
    <location>
        <begin position="237"/>
        <end position="338"/>
    </location>
</feature>
<evidence type="ECO:0000256" key="2">
    <source>
        <dbReference type="ARBA" id="ARBA00023125"/>
    </source>
</evidence>
<keyword evidence="1" id="KW-0805">Transcription regulation</keyword>
<sequence length="342" mass="38735">MSLATVEVPARYYARAGEVLLRMGVDITRILKAARISLERINHPDAMMRLDQVEALVAEAFALTGRTDLALDVGRALKLSSHSLVGYGMLSSPDADYALRLAARFFKLIMPAFRMRYRTRSGFAEIAFTPVLSMSRLCFQFHLETLAVATHWELRELLEGRIPDYDLYYSIPEPPHAARYAEMPEARCHFGWEPTPGLRMVFATDFREHPLALSDPSALKMAEQRCNAMVRTALARGRVSDWVGMMLRESGEGLPTLVELAHTLNLSPRTLDRYLRREGTHYRELARRARLDKACALIATGDMSLTQIAYELGYTDAANFTRAFRRETGLSPSAYRRRLRTA</sequence>
<accession>A0A1I2I826</accession>
<evidence type="ECO:0000313" key="5">
    <source>
        <dbReference type="EMBL" id="SFF37056.1"/>
    </source>
</evidence>
<dbReference type="InterPro" id="IPR018062">
    <property type="entry name" value="HTH_AraC-typ_CS"/>
</dbReference>
<dbReference type="PRINTS" id="PR00032">
    <property type="entry name" value="HTHARAC"/>
</dbReference>
<dbReference type="EMBL" id="FOOC01000003">
    <property type="protein sequence ID" value="SFF37056.1"/>
    <property type="molecule type" value="Genomic_DNA"/>
</dbReference>
<proteinExistence type="predicted"/>
<evidence type="ECO:0000256" key="1">
    <source>
        <dbReference type="ARBA" id="ARBA00023015"/>
    </source>
</evidence>
<dbReference type="STRING" id="1076937.SAMN04488120_10312"/>
<keyword evidence="6" id="KW-1185">Reference proteome</keyword>
<protein>
    <submittedName>
        <fullName evidence="5">AraC-type DNA-binding protein</fullName>
    </submittedName>
</protein>
<keyword evidence="3" id="KW-0804">Transcription</keyword>
<dbReference type="GO" id="GO:0003700">
    <property type="term" value="F:DNA-binding transcription factor activity"/>
    <property type="evidence" value="ECO:0007669"/>
    <property type="project" value="InterPro"/>
</dbReference>
<dbReference type="InterPro" id="IPR032687">
    <property type="entry name" value="AraC-type_N"/>
</dbReference>
<dbReference type="PROSITE" id="PS01124">
    <property type="entry name" value="HTH_ARAC_FAMILY_2"/>
    <property type="match status" value="1"/>
</dbReference>
<dbReference type="GO" id="GO:0005829">
    <property type="term" value="C:cytosol"/>
    <property type="evidence" value="ECO:0007669"/>
    <property type="project" value="TreeGrafter"/>
</dbReference>
<keyword evidence="2 5" id="KW-0238">DNA-binding</keyword>
<reference evidence="5 6" key="1">
    <citation type="submission" date="2016-10" db="EMBL/GenBank/DDBJ databases">
        <authorList>
            <person name="de Groot N.N."/>
        </authorList>
    </citation>
    <scope>NUCLEOTIDE SEQUENCE [LARGE SCALE GENOMIC DNA]</scope>
    <source>
        <strain evidence="5 6">DSM 23609</strain>
    </source>
</reference>
<dbReference type="OrthoDB" id="5818519at2"/>
<dbReference type="SMART" id="SM00342">
    <property type="entry name" value="HTH_ARAC"/>
    <property type="match status" value="1"/>
</dbReference>
<organism evidence="5 6">
    <name type="scientific">Fontimonas thermophila</name>
    <dbReference type="NCBI Taxonomy" id="1076937"/>
    <lineage>
        <taxon>Bacteria</taxon>
        <taxon>Pseudomonadati</taxon>
        <taxon>Pseudomonadota</taxon>
        <taxon>Gammaproteobacteria</taxon>
        <taxon>Nevskiales</taxon>
        <taxon>Nevskiaceae</taxon>
        <taxon>Fontimonas</taxon>
    </lineage>
</organism>
<dbReference type="Proteomes" id="UP000199771">
    <property type="component" value="Unassembled WGS sequence"/>
</dbReference>
<gene>
    <name evidence="5" type="ORF">SAMN04488120_10312</name>
</gene>
<dbReference type="RefSeq" id="WP_091531967.1">
    <property type="nucleotide sequence ID" value="NZ_FOOC01000003.1"/>
</dbReference>
<dbReference type="Gene3D" id="1.10.10.60">
    <property type="entry name" value="Homeodomain-like"/>
    <property type="match status" value="1"/>
</dbReference>